<dbReference type="RefSeq" id="WP_011250107.1">
    <property type="nucleotide sequence ID" value="NC_006624.1"/>
</dbReference>
<dbReference type="AlphaFoldDB" id="Q5JE99"/>
<name>Q5JE99_THEKO</name>
<dbReference type="EnsemblBacteria" id="BAD85345">
    <property type="protein sequence ID" value="BAD85345"/>
    <property type="gene ID" value="TK1156"/>
</dbReference>
<dbReference type="HOGENOM" id="CLU_1912443_0_0_2"/>
<gene>
    <name evidence="1" type="ordered locus">TK1156</name>
</gene>
<protein>
    <submittedName>
        <fullName evidence="1">Uncharacterized protein</fullName>
    </submittedName>
</protein>
<evidence type="ECO:0000313" key="1">
    <source>
        <dbReference type="EMBL" id="BAD85345.1"/>
    </source>
</evidence>
<evidence type="ECO:0000313" key="2">
    <source>
        <dbReference type="Proteomes" id="UP000000536"/>
    </source>
</evidence>
<accession>Q5JE99</accession>
<dbReference type="PATRIC" id="fig|69014.16.peg.1132"/>
<dbReference type="KEGG" id="tko:TK1156"/>
<proteinExistence type="predicted"/>
<dbReference type="OrthoDB" id="374208at2157"/>
<keyword evidence="2" id="KW-1185">Reference proteome</keyword>
<reference evidence="1 2" key="1">
    <citation type="journal article" date="2005" name="Genome Res.">
        <title>Complete genome sequence of the hyperthermophilic archaeon Thermococcus kodakaraensis KOD1 and comparison with Pyrococcus genomes.</title>
        <authorList>
            <person name="Fukui T."/>
            <person name="Atomi H."/>
            <person name="Kanai T."/>
            <person name="Matsumi R."/>
            <person name="Fujiwara S."/>
            <person name="Imanaka T."/>
        </authorList>
    </citation>
    <scope>NUCLEOTIDE SEQUENCE [LARGE SCALE GENOMIC DNA]</scope>
    <source>
        <strain evidence="2">ATCC BAA-918 / JCM 12380 / KOD1</strain>
    </source>
</reference>
<dbReference type="Proteomes" id="UP000000536">
    <property type="component" value="Chromosome"/>
</dbReference>
<dbReference type="EMBL" id="AP006878">
    <property type="protein sequence ID" value="BAD85345.1"/>
    <property type="molecule type" value="Genomic_DNA"/>
</dbReference>
<organism evidence="1 2">
    <name type="scientific">Thermococcus kodakarensis (strain ATCC BAA-918 / JCM 12380 / KOD1)</name>
    <name type="common">Pyrococcus kodakaraensis (strain KOD1)</name>
    <dbReference type="NCBI Taxonomy" id="69014"/>
    <lineage>
        <taxon>Archaea</taxon>
        <taxon>Methanobacteriati</taxon>
        <taxon>Methanobacteriota</taxon>
        <taxon>Thermococci</taxon>
        <taxon>Thermococcales</taxon>
        <taxon>Thermococcaceae</taxon>
        <taxon>Thermococcus</taxon>
    </lineage>
</organism>
<sequence>MVGKAQTTLSDVMPVVVALGPKGFYVIRPKDGESEILASFPEDLNRVAFALFETYAEPLPFEWVRQKLKQLLHYLDLHEAYLIDGDLVAIIDGKPYGLKTYPEVIADTRRLFGNDMELFLNIVYDLMKDLKKHFASSR</sequence>
<dbReference type="GeneID" id="78447672"/>
<dbReference type="InParanoid" id="Q5JE99"/>